<dbReference type="EMBL" id="CP146598">
    <property type="protein sequence ID" value="WWY03160.1"/>
    <property type="molecule type" value="Genomic_DNA"/>
</dbReference>
<dbReference type="GO" id="GO:0006508">
    <property type="term" value="P:proteolysis"/>
    <property type="evidence" value="ECO:0007669"/>
    <property type="project" value="InterPro"/>
</dbReference>
<dbReference type="Proteomes" id="UP001149607">
    <property type="component" value="Chromosome"/>
</dbReference>
<dbReference type="Pfam" id="PF01343">
    <property type="entry name" value="Peptidase_S49"/>
    <property type="match status" value="1"/>
</dbReference>
<reference evidence="5" key="1">
    <citation type="submission" date="2022-10" db="EMBL/GenBank/DDBJ databases">
        <authorList>
            <person name="Boutroux M."/>
        </authorList>
    </citation>
    <scope>NUCLEOTIDE SEQUENCE</scope>
    <source>
        <strain evidence="5">51.81</strain>
    </source>
</reference>
<reference evidence="6" key="2">
    <citation type="submission" date="2024-02" db="EMBL/GenBank/DDBJ databases">
        <title>Neisseria leonii sp. nov.</title>
        <authorList>
            <person name="Boutroux M."/>
            <person name="Favre-Rochex S."/>
            <person name="Gorgette O."/>
            <person name="Touak G."/>
            <person name="Muhle E."/>
            <person name="Chesneau O."/>
            <person name="Clermont D."/>
            <person name="Rahi P."/>
        </authorList>
    </citation>
    <scope>NUCLEOTIDE SEQUENCE</scope>
    <source>
        <strain evidence="6">51.81</strain>
    </source>
</reference>
<comment type="similarity">
    <text evidence="1">Belongs to the peptidase S49 family.</text>
</comment>
<dbReference type="InterPro" id="IPR002142">
    <property type="entry name" value="Peptidase_S49"/>
</dbReference>
<evidence type="ECO:0000259" key="4">
    <source>
        <dbReference type="Pfam" id="PF01343"/>
    </source>
</evidence>
<keyword evidence="7" id="KW-1185">Reference proteome</keyword>
<dbReference type="PANTHER" id="PTHR42987">
    <property type="entry name" value="PEPTIDASE S49"/>
    <property type="match status" value="1"/>
</dbReference>
<dbReference type="InterPro" id="IPR029045">
    <property type="entry name" value="ClpP/crotonase-like_dom_sf"/>
</dbReference>
<dbReference type="SUPFAM" id="SSF52096">
    <property type="entry name" value="ClpP/crotonase"/>
    <property type="match status" value="1"/>
</dbReference>
<keyword evidence="2" id="KW-0175">Coiled coil</keyword>
<dbReference type="EMBL" id="JAPQFL010000001">
    <property type="protein sequence ID" value="MDD9326738.1"/>
    <property type="molecule type" value="Genomic_DNA"/>
</dbReference>
<feature type="domain" description="Peptidase S49" evidence="4">
    <location>
        <begin position="117"/>
        <end position="261"/>
    </location>
</feature>
<proteinExistence type="inferred from homology"/>
<evidence type="ECO:0000313" key="5">
    <source>
        <dbReference type="EMBL" id="MDD9326738.1"/>
    </source>
</evidence>
<accession>A0A9X4E790</accession>
<feature type="region of interest" description="Disordered" evidence="3">
    <location>
        <begin position="268"/>
        <end position="293"/>
    </location>
</feature>
<dbReference type="InterPro" id="IPR033855">
    <property type="entry name" value="Protein_C"/>
</dbReference>
<dbReference type="PANTHER" id="PTHR42987:SF4">
    <property type="entry name" value="PROTEASE SOHB-RELATED"/>
    <property type="match status" value="1"/>
</dbReference>
<protein>
    <submittedName>
        <fullName evidence="5">S49 family peptidase</fullName>
    </submittedName>
</protein>
<sequence length="431" mass="44029">MKYGIWAGTEEAVATAVEALERYKAQYGAAADDTGEAFSGGLNKLGNTAFINVKGALVNADLPDAFASAFGITTYPSLQRQFAAALADEEVGRVVLDVDSGGGQVKGVAATVEYLKALAAAKPVAAYVGDMMASAAYWIGAQAHTVSASPTATVGSVGVIAVHISAKERLEGEGLKPTVLRAGSSKHLGHELEDLSEAARADLQRGLDFYHKAFMQSVADARGLPYAVVSGGVGDGRVFYGQEALEAGLVDSIQTFSQFSQAWQSGAVLPSTHHGGPTAAAASPETGAQTTNGDFSMNLEEALAKIAELEGGQEAGKAALAAAEARALAAETDKAQLEAANKALSAALAEADADKDSFAAVLKRNIETKAAALNTAVLMPETLADLQKMNAQLDEKFQAAFPAGGVAAVSAGAAAGAGADDRPSWAKNIVR</sequence>
<dbReference type="CDD" id="cd07022">
    <property type="entry name" value="S49_Sppa_36K_type"/>
    <property type="match status" value="1"/>
</dbReference>
<organism evidence="5">
    <name type="scientific">Neisseria leonii</name>
    <dbReference type="NCBI Taxonomy" id="2995413"/>
    <lineage>
        <taxon>Bacteria</taxon>
        <taxon>Pseudomonadati</taxon>
        <taxon>Pseudomonadota</taxon>
        <taxon>Betaproteobacteria</taxon>
        <taxon>Neisseriales</taxon>
        <taxon>Neisseriaceae</taxon>
        <taxon>Neisseria</taxon>
    </lineage>
</organism>
<dbReference type="Gene3D" id="3.90.226.10">
    <property type="entry name" value="2-enoyl-CoA Hydratase, Chain A, domain 1"/>
    <property type="match status" value="1"/>
</dbReference>
<evidence type="ECO:0000313" key="6">
    <source>
        <dbReference type="EMBL" id="WWY03160.1"/>
    </source>
</evidence>
<evidence type="ECO:0000256" key="3">
    <source>
        <dbReference type="SAM" id="MobiDB-lite"/>
    </source>
</evidence>
<name>A0A9X4E790_9NEIS</name>
<dbReference type="GO" id="GO:0008233">
    <property type="term" value="F:peptidase activity"/>
    <property type="evidence" value="ECO:0007669"/>
    <property type="project" value="InterPro"/>
</dbReference>
<evidence type="ECO:0000256" key="2">
    <source>
        <dbReference type="SAM" id="Coils"/>
    </source>
</evidence>
<gene>
    <name evidence="5" type="ORF">ORY91_000105</name>
    <name evidence="6" type="ORF">V9W64_10840</name>
</gene>
<feature type="coiled-coil region" evidence="2">
    <location>
        <begin position="320"/>
        <end position="354"/>
    </location>
</feature>
<dbReference type="RefSeq" id="WP_274584085.1">
    <property type="nucleotide sequence ID" value="NZ_CP146598.1"/>
</dbReference>
<evidence type="ECO:0000313" key="7">
    <source>
        <dbReference type="Proteomes" id="UP001149607"/>
    </source>
</evidence>
<evidence type="ECO:0000256" key="1">
    <source>
        <dbReference type="ARBA" id="ARBA00008683"/>
    </source>
</evidence>
<dbReference type="Gene3D" id="6.20.330.10">
    <property type="match status" value="1"/>
</dbReference>
<dbReference type="AlphaFoldDB" id="A0A9X4E790"/>